<dbReference type="PANTHER" id="PTHR34220:SF7">
    <property type="entry name" value="SENSOR HISTIDINE KINASE YPDA"/>
    <property type="match status" value="1"/>
</dbReference>
<organism evidence="1 2">
    <name type="scientific">Sphingobacterium pedocola</name>
    <dbReference type="NCBI Taxonomy" id="2082722"/>
    <lineage>
        <taxon>Bacteria</taxon>
        <taxon>Pseudomonadati</taxon>
        <taxon>Bacteroidota</taxon>
        <taxon>Sphingobacteriia</taxon>
        <taxon>Sphingobacteriales</taxon>
        <taxon>Sphingobacteriaceae</taxon>
        <taxon>Sphingobacterium</taxon>
    </lineage>
</organism>
<evidence type="ECO:0000313" key="2">
    <source>
        <dbReference type="Proteomes" id="UP000618319"/>
    </source>
</evidence>
<accession>A0ABR9T8W9</accession>
<dbReference type="RefSeq" id="WP_196938548.1">
    <property type="nucleotide sequence ID" value="NZ_MU158689.1"/>
</dbReference>
<keyword evidence="2" id="KW-1185">Reference proteome</keyword>
<dbReference type="InterPro" id="IPR050640">
    <property type="entry name" value="Bact_2-comp_sensor_kinase"/>
</dbReference>
<sequence length="207" mass="24633">MSSFIDRIFGTKLEVDLAKSGFQSTLSFERSQLDKSLLSEYLKRRLLIYSDTFNQFLQTNLTREENQLIPLSEELDCLKEYIELYKAIREGYFYIQYEFPMEMPALQIYPFILFPMIQNAIHNGYNSMKNYPIKIRIQIIHTKVQMEVSNRVNHRMVNQGDTDFVEFYRQRLMNHYPENHELMINSNSNTFKATVTIPLNALDFKPI</sequence>
<proteinExistence type="predicted"/>
<dbReference type="Proteomes" id="UP000618319">
    <property type="component" value="Unassembled WGS sequence"/>
</dbReference>
<name>A0ABR9T8W9_9SPHI</name>
<dbReference type="EMBL" id="PSKQ01000019">
    <property type="protein sequence ID" value="MBE8721329.1"/>
    <property type="molecule type" value="Genomic_DNA"/>
</dbReference>
<evidence type="ECO:0000313" key="1">
    <source>
        <dbReference type="EMBL" id="MBE8721329.1"/>
    </source>
</evidence>
<protein>
    <recommendedName>
        <fullName evidence="3">Signal transduction histidine kinase internal region domain-containing protein</fullName>
    </recommendedName>
</protein>
<dbReference type="PANTHER" id="PTHR34220">
    <property type="entry name" value="SENSOR HISTIDINE KINASE YPDA"/>
    <property type="match status" value="1"/>
</dbReference>
<comment type="caution">
    <text evidence="1">The sequence shown here is derived from an EMBL/GenBank/DDBJ whole genome shotgun (WGS) entry which is preliminary data.</text>
</comment>
<gene>
    <name evidence="1" type="ORF">C4F40_11395</name>
</gene>
<reference evidence="1 2" key="1">
    <citation type="submission" date="2018-02" db="EMBL/GenBank/DDBJ databases">
        <title>Sphingobacterium KA21.</title>
        <authorList>
            <person name="Vasarhelyi B.M."/>
            <person name="Deshmukh S."/>
            <person name="Balint B."/>
            <person name="Kukolya J."/>
        </authorList>
    </citation>
    <scope>NUCLEOTIDE SEQUENCE [LARGE SCALE GENOMIC DNA]</scope>
    <source>
        <strain evidence="1 2">Ka21</strain>
    </source>
</reference>
<evidence type="ECO:0008006" key="3">
    <source>
        <dbReference type="Google" id="ProtNLM"/>
    </source>
</evidence>